<dbReference type="PANTHER" id="PTHR43833">
    <property type="entry name" value="POTASSIUM CHANNEL PROTEIN 2-RELATED-RELATED"/>
    <property type="match status" value="1"/>
</dbReference>
<evidence type="ECO:0000259" key="1">
    <source>
        <dbReference type="PROSITE" id="PS51201"/>
    </source>
</evidence>
<evidence type="ECO:0000259" key="2">
    <source>
        <dbReference type="PROSITE" id="PS51202"/>
    </source>
</evidence>
<dbReference type="InterPro" id="IPR036721">
    <property type="entry name" value="RCK_C_sf"/>
</dbReference>
<dbReference type="Gene3D" id="3.30.70.1450">
    <property type="entry name" value="Regulator of K+ conductance, C-terminal domain"/>
    <property type="match status" value="1"/>
</dbReference>
<evidence type="ECO:0000313" key="3">
    <source>
        <dbReference type="EMBL" id="RAL21554.1"/>
    </source>
</evidence>
<dbReference type="SUPFAM" id="SSF51735">
    <property type="entry name" value="NAD(P)-binding Rossmann-fold domains"/>
    <property type="match status" value="1"/>
</dbReference>
<dbReference type="PROSITE" id="PS51202">
    <property type="entry name" value="RCK_C"/>
    <property type="match status" value="1"/>
</dbReference>
<dbReference type="Pfam" id="PF02080">
    <property type="entry name" value="TrkA_C"/>
    <property type="match status" value="1"/>
</dbReference>
<feature type="domain" description="RCK N-terminal" evidence="1">
    <location>
        <begin position="2"/>
        <end position="120"/>
    </location>
</feature>
<dbReference type="InterPro" id="IPR003148">
    <property type="entry name" value="RCK_N"/>
</dbReference>
<comment type="caution">
    <text evidence="3">The sequence shown here is derived from an EMBL/GenBank/DDBJ whole genome shotgun (WGS) entry which is preliminary data.</text>
</comment>
<dbReference type="InterPro" id="IPR006037">
    <property type="entry name" value="RCK_C"/>
</dbReference>
<dbReference type="OrthoDB" id="9776294at2"/>
<dbReference type="Proteomes" id="UP000249169">
    <property type="component" value="Unassembled WGS sequence"/>
</dbReference>
<keyword evidence="4" id="KW-1185">Reference proteome</keyword>
<dbReference type="PROSITE" id="PS51201">
    <property type="entry name" value="RCK_N"/>
    <property type="match status" value="1"/>
</dbReference>
<dbReference type="Pfam" id="PF02254">
    <property type="entry name" value="TrkA_N"/>
    <property type="match status" value="1"/>
</dbReference>
<dbReference type="PANTHER" id="PTHR43833:SF7">
    <property type="entry name" value="KTR SYSTEM POTASSIUM UPTAKE PROTEIN C"/>
    <property type="match status" value="1"/>
</dbReference>
<dbReference type="InterPro" id="IPR036291">
    <property type="entry name" value="NAD(P)-bd_dom_sf"/>
</dbReference>
<dbReference type="AlphaFoldDB" id="A0A328C3F3"/>
<dbReference type="Gene3D" id="3.40.50.720">
    <property type="entry name" value="NAD(P)-binding Rossmann-like Domain"/>
    <property type="match status" value="1"/>
</dbReference>
<proteinExistence type="predicted"/>
<name>A0A328C3F3_9DELT</name>
<accession>A0A328C3F3</accession>
<dbReference type="RefSeq" id="WP_111730119.1">
    <property type="nucleotide sequence ID" value="NZ_QHKO01000005.1"/>
</dbReference>
<reference evidence="3 4" key="1">
    <citation type="submission" date="2018-05" db="EMBL/GenBank/DDBJ databases">
        <title>Lujinxingia marina gen. nov. sp. nov., a new facultative anaerobic member of the class Deltaproteobacteria, and proposal of Lujinxingaceae fam. nov.</title>
        <authorList>
            <person name="Li C.-M."/>
        </authorList>
    </citation>
    <scope>NUCLEOTIDE SEQUENCE [LARGE SCALE GENOMIC DNA]</scope>
    <source>
        <strain evidence="3 4">B210</strain>
    </source>
</reference>
<dbReference type="GO" id="GO:0008324">
    <property type="term" value="F:monoatomic cation transmembrane transporter activity"/>
    <property type="evidence" value="ECO:0007669"/>
    <property type="project" value="InterPro"/>
</dbReference>
<protein>
    <submittedName>
        <fullName evidence="3">TrkA family potassium uptake protein</fullName>
    </submittedName>
</protein>
<dbReference type="SUPFAM" id="SSF116726">
    <property type="entry name" value="TrkA C-terminal domain-like"/>
    <property type="match status" value="1"/>
</dbReference>
<dbReference type="InterPro" id="IPR050721">
    <property type="entry name" value="Trk_Ktr_HKT_K-transport"/>
</dbReference>
<sequence length="221" mass="23900">MTQQVLIVGLGQFGMALARSLSSQGVDVLAVDAKEDLVQQAAGFAAEAACFNAMDEDALARAAPERRDICVCAIGDESREGAIVVTALLRKMGAQRVVARATDELLERILHLVGAHEVVNPERAFGERLATRMLYSGVLEEVPLGEDLVLTELRPPQAMLGRNLKELQLPTRVGVNVVAIRRVVEGRGTVELPEPDTVLQTDDILVVVSRSDAARQLVDWV</sequence>
<organism evidence="3 4">
    <name type="scientific">Lujinxingia litoralis</name>
    <dbReference type="NCBI Taxonomy" id="2211119"/>
    <lineage>
        <taxon>Bacteria</taxon>
        <taxon>Deltaproteobacteria</taxon>
        <taxon>Bradymonadales</taxon>
        <taxon>Lujinxingiaceae</taxon>
        <taxon>Lujinxingia</taxon>
    </lineage>
</organism>
<gene>
    <name evidence="3" type="ORF">DL240_11900</name>
</gene>
<dbReference type="GO" id="GO:0006813">
    <property type="term" value="P:potassium ion transport"/>
    <property type="evidence" value="ECO:0007669"/>
    <property type="project" value="InterPro"/>
</dbReference>
<evidence type="ECO:0000313" key="4">
    <source>
        <dbReference type="Proteomes" id="UP000249169"/>
    </source>
</evidence>
<feature type="domain" description="RCK C-terminal" evidence="2">
    <location>
        <begin position="136"/>
        <end position="221"/>
    </location>
</feature>
<dbReference type="EMBL" id="QHKO01000005">
    <property type="protein sequence ID" value="RAL21554.1"/>
    <property type="molecule type" value="Genomic_DNA"/>
</dbReference>